<comment type="subcellular location">
    <subcellularLocation>
        <location evidence="1">Cell envelope</location>
    </subcellularLocation>
</comment>
<organism evidence="7 8">
    <name type="scientific">Canibacter oris</name>
    <dbReference type="NCBI Taxonomy" id="1365628"/>
    <lineage>
        <taxon>Bacteria</taxon>
        <taxon>Bacillati</taxon>
        <taxon>Actinomycetota</taxon>
        <taxon>Actinomycetes</taxon>
        <taxon>Micrococcales</taxon>
        <taxon>Microbacteriaceae</taxon>
        <taxon>Canibacter</taxon>
    </lineage>
</organism>
<dbReference type="GO" id="GO:0015833">
    <property type="term" value="P:peptide transport"/>
    <property type="evidence" value="ECO:0007669"/>
    <property type="project" value="TreeGrafter"/>
</dbReference>
<evidence type="ECO:0000256" key="4">
    <source>
        <dbReference type="ARBA" id="ARBA00022729"/>
    </source>
</evidence>
<dbReference type="InterPro" id="IPR030678">
    <property type="entry name" value="Peptide/Ni-bd"/>
</dbReference>
<keyword evidence="4 5" id="KW-0732">Signal</keyword>
<dbReference type="SUPFAM" id="SSF53850">
    <property type="entry name" value="Periplasmic binding protein-like II"/>
    <property type="match status" value="1"/>
</dbReference>
<feature type="domain" description="Solute-binding protein family 5" evidence="6">
    <location>
        <begin position="87"/>
        <end position="439"/>
    </location>
</feature>
<accession>A0A840DQK4</accession>
<dbReference type="GO" id="GO:0043190">
    <property type="term" value="C:ATP-binding cassette (ABC) transporter complex"/>
    <property type="evidence" value="ECO:0007669"/>
    <property type="project" value="InterPro"/>
</dbReference>
<protein>
    <submittedName>
        <fullName evidence="7">Peptide/nickel transport system substrate-binding protein</fullName>
    </submittedName>
</protein>
<dbReference type="CDD" id="cd08512">
    <property type="entry name" value="PBP2_NikA_DppA_OppA_like_7"/>
    <property type="match status" value="1"/>
</dbReference>
<dbReference type="EMBL" id="JACIFD010000010">
    <property type="protein sequence ID" value="MBB4071819.1"/>
    <property type="molecule type" value="Genomic_DNA"/>
</dbReference>
<evidence type="ECO:0000256" key="2">
    <source>
        <dbReference type="ARBA" id="ARBA00005695"/>
    </source>
</evidence>
<evidence type="ECO:0000256" key="3">
    <source>
        <dbReference type="ARBA" id="ARBA00022448"/>
    </source>
</evidence>
<keyword evidence="8" id="KW-1185">Reference proteome</keyword>
<sequence length="525" mass="55286">MKFSLKRALAVVGAVTAASLTLTACAGGANSGGEQAASAKSLVVDASFDLKTADPNRSYETTGQIIAKAMYETLLTFEGSDVTTPVDGLASYTMNEDNTVMTLTMKEGNVFSDGTPITVDDAVFSLQRLQGVKGNPSFLLEGLTIAKVDDKTLTITSPEPKPELPFILPNGALSVVNKAVVEANGGTTDESDAAEAFLNKESAGSGPYVLESFDAAKQVVLTANENYKGAKPAYERIVLRNVEGPTQKLNIEKGESQVALDLNPDQVAELANADVNIVSNASRYMIFFFLNQNSGVNKWTSNPDFLKAVKLGVDYDKIVALAGEGAVRPGGPIPSIFVGALDSAAGNQRDVAAAKAALAASGYNGEPVTLNFPNDITVQGLSFTSIAESLQAQLAEVGITVELAPAPVATELDAYRGGTETIGLWYWGPDFPHPSNYLVFSPGKLVGLRAGWEATADVKAAELAAAAQSASDADREAAFQEWQSYQNETGPFIPLLQPAQSVVTSPHIKDVVTNPIWTIDLALIN</sequence>
<name>A0A840DQK4_9MICO</name>
<dbReference type="GO" id="GO:0042597">
    <property type="term" value="C:periplasmic space"/>
    <property type="evidence" value="ECO:0007669"/>
    <property type="project" value="UniProtKB-ARBA"/>
</dbReference>
<evidence type="ECO:0000313" key="8">
    <source>
        <dbReference type="Proteomes" id="UP000571183"/>
    </source>
</evidence>
<dbReference type="GO" id="GO:0030313">
    <property type="term" value="C:cell envelope"/>
    <property type="evidence" value="ECO:0007669"/>
    <property type="project" value="UniProtKB-SubCell"/>
</dbReference>
<gene>
    <name evidence="7" type="ORF">F5897_001138</name>
</gene>
<dbReference type="Proteomes" id="UP000571183">
    <property type="component" value="Unassembled WGS sequence"/>
</dbReference>
<proteinExistence type="inferred from homology"/>
<evidence type="ECO:0000256" key="5">
    <source>
        <dbReference type="SAM" id="SignalP"/>
    </source>
</evidence>
<dbReference type="PANTHER" id="PTHR30290:SF10">
    <property type="entry name" value="PERIPLASMIC OLIGOPEPTIDE-BINDING PROTEIN-RELATED"/>
    <property type="match status" value="1"/>
</dbReference>
<dbReference type="InterPro" id="IPR039424">
    <property type="entry name" value="SBP_5"/>
</dbReference>
<dbReference type="AlphaFoldDB" id="A0A840DQK4"/>
<evidence type="ECO:0000313" key="7">
    <source>
        <dbReference type="EMBL" id="MBB4071819.1"/>
    </source>
</evidence>
<dbReference type="Gene3D" id="3.10.105.10">
    <property type="entry name" value="Dipeptide-binding Protein, Domain 3"/>
    <property type="match status" value="1"/>
</dbReference>
<feature type="signal peptide" evidence="5">
    <location>
        <begin position="1"/>
        <end position="26"/>
    </location>
</feature>
<evidence type="ECO:0000256" key="1">
    <source>
        <dbReference type="ARBA" id="ARBA00004196"/>
    </source>
</evidence>
<dbReference type="Gene3D" id="3.40.190.10">
    <property type="entry name" value="Periplasmic binding protein-like II"/>
    <property type="match status" value="1"/>
</dbReference>
<keyword evidence="3" id="KW-0813">Transport</keyword>
<comment type="similarity">
    <text evidence="2">Belongs to the bacterial solute-binding protein 5 family.</text>
</comment>
<dbReference type="PIRSF" id="PIRSF002741">
    <property type="entry name" value="MppA"/>
    <property type="match status" value="1"/>
</dbReference>
<comment type="caution">
    <text evidence="7">The sequence shown here is derived from an EMBL/GenBank/DDBJ whole genome shotgun (WGS) entry which is preliminary data.</text>
</comment>
<dbReference type="PANTHER" id="PTHR30290">
    <property type="entry name" value="PERIPLASMIC BINDING COMPONENT OF ABC TRANSPORTER"/>
    <property type="match status" value="1"/>
</dbReference>
<feature type="chain" id="PRO_5038810768" evidence="5">
    <location>
        <begin position="27"/>
        <end position="525"/>
    </location>
</feature>
<dbReference type="GO" id="GO:1904680">
    <property type="term" value="F:peptide transmembrane transporter activity"/>
    <property type="evidence" value="ECO:0007669"/>
    <property type="project" value="TreeGrafter"/>
</dbReference>
<dbReference type="RefSeq" id="WP_183304804.1">
    <property type="nucleotide sequence ID" value="NZ_JACIFD010000010.1"/>
</dbReference>
<dbReference type="InterPro" id="IPR000914">
    <property type="entry name" value="SBP_5_dom"/>
</dbReference>
<evidence type="ECO:0000259" key="6">
    <source>
        <dbReference type="Pfam" id="PF00496"/>
    </source>
</evidence>
<dbReference type="Pfam" id="PF00496">
    <property type="entry name" value="SBP_bac_5"/>
    <property type="match status" value="1"/>
</dbReference>
<dbReference type="PROSITE" id="PS51257">
    <property type="entry name" value="PROKAR_LIPOPROTEIN"/>
    <property type="match status" value="1"/>
</dbReference>
<reference evidence="7" key="1">
    <citation type="submission" date="2020-08" db="EMBL/GenBank/DDBJ databases">
        <title>Sequencing the genomes of 1000 actinobacteria strains.</title>
        <authorList>
            <person name="Klenk H.-P."/>
        </authorList>
    </citation>
    <scope>NUCLEOTIDE SEQUENCE [LARGE SCALE GENOMIC DNA]</scope>
    <source>
        <strain evidence="7">DSM 27064</strain>
    </source>
</reference>